<evidence type="ECO:0000256" key="5">
    <source>
        <dbReference type="RuleBase" id="RU000571"/>
    </source>
</evidence>
<dbReference type="HAMAP" id="MF_00251">
    <property type="entry name" value="Ribosomal_bL36"/>
    <property type="match status" value="1"/>
</dbReference>
<sequence length="46" mass="5354">MKVLSSLKTAKQRHPDCQVVRRRGRVYVICKTDPRFKAVQGGKKKR</sequence>
<dbReference type="SUPFAM" id="SSF57840">
    <property type="entry name" value="Ribosomal protein L36"/>
    <property type="match status" value="1"/>
</dbReference>
<evidence type="ECO:0000256" key="2">
    <source>
        <dbReference type="ARBA" id="ARBA00022980"/>
    </source>
</evidence>
<dbReference type="InterPro" id="IPR000473">
    <property type="entry name" value="Ribosomal_bL36"/>
</dbReference>
<gene>
    <name evidence="4" type="primary">rpmJ</name>
    <name evidence="6" type="ORF">M998_2129</name>
</gene>
<dbReference type="GO" id="GO:0003735">
    <property type="term" value="F:structural constituent of ribosome"/>
    <property type="evidence" value="ECO:0007669"/>
    <property type="project" value="InterPro"/>
</dbReference>
<dbReference type="PANTHER" id="PTHR47781:SF1">
    <property type="entry name" value="LARGE RIBOSOMAL SUBUNIT PROTEIN BL36B"/>
    <property type="match status" value="1"/>
</dbReference>
<evidence type="ECO:0000256" key="1">
    <source>
        <dbReference type="ARBA" id="ARBA00007645"/>
    </source>
</evidence>
<dbReference type="PATRIC" id="fig|1354272.4.peg.2164"/>
<dbReference type="GO" id="GO:1990904">
    <property type="term" value="C:ribonucleoprotein complex"/>
    <property type="evidence" value="ECO:0007669"/>
    <property type="project" value="UniProtKB-KW"/>
</dbReference>
<organism evidence="6 7">
    <name type="scientific">Providencia heimbachae ATCC 35613</name>
    <dbReference type="NCBI Taxonomy" id="1354272"/>
    <lineage>
        <taxon>Bacteria</taxon>
        <taxon>Pseudomonadati</taxon>
        <taxon>Pseudomonadota</taxon>
        <taxon>Gammaproteobacteria</taxon>
        <taxon>Enterobacterales</taxon>
        <taxon>Morganellaceae</taxon>
        <taxon>Providencia</taxon>
    </lineage>
</organism>
<evidence type="ECO:0000313" key="6">
    <source>
        <dbReference type="EMBL" id="OAT51514.1"/>
    </source>
</evidence>
<dbReference type="NCBIfam" id="NF002021">
    <property type="entry name" value="PRK00831.1"/>
    <property type="match status" value="1"/>
</dbReference>
<dbReference type="Pfam" id="PF00444">
    <property type="entry name" value="Ribosomal_L36"/>
    <property type="match status" value="1"/>
</dbReference>
<dbReference type="InterPro" id="IPR035977">
    <property type="entry name" value="Ribosomal_bL36_sp"/>
</dbReference>
<evidence type="ECO:0000256" key="4">
    <source>
        <dbReference type="HAMAP-Rule" id="MF_00251"/>
    </source>
</evidence>
<dbReference type="GO" id="GO:0005840">
    <property type="term" value="C:ribosome"/>
    <property type="evidence" value="ECO:0007669"/>
    <property type="project" value="UniProtKB-KW"/>
</dbReference>
<dbReference type="RefSeq" id="WP_068437899.1">
    <property type="nucleotide sequence ID" value="NZ_LXEW01000031.1"/>
</dbReference>
<dbReference type="OrthoDB" id="9801558at2"/>
<dbReference type="AlphaFoldDB" id="A0A1B7JUX2"/>
<dbReference type="Proteomes" id="UP000078224">
    <property type="component" value="Unassembled WGS sequence"/>
</dbReference>
<comment type="caution">
    <text evidence="6">The sequence shown here is derived from an EMBL/GenBank/DDBJ whole genome shotgun (WGS) entry which is preliminary data.</text>
</comment>
<keyword evidence="3 4" id="KW-0687">Ribonucleoprotein</keyword>
<accession>A0A1B7JUX2</accession>
<proteinExistence type="inferred from homology"/>
<dbReference type="NCBIfam" id="TIGR01022">
    <property type="entry name" value="rpmJ_bact"/>
    <property type="match status" value="1"/>
</dbReference>
<dbReference type="PROSITE" id="PS00828">
    <property type="entry name" value="RIBOSOMAL_L36"/>
    <property type="match status" value="1"/>
</dbReference>
<name>A0A1B7JUX2_9GAMM</name>
<reference evidence="6 7" key="1">
    <citation type="submission" date="2016-04" db="EMBL/GenBank/DDBJ databases">
        <title>ATOL: Assembling a taxonomically balanced genome-scale reconstruction of the evolutionary history of the Enterobacteriaceae.</title>
        <authorList>
            <person name="Plunkett G.III."/>
            <person name="Neeno-Eckwall E.C."/>
            <person name="Glasner J.D."/>
            <person name="Perna N.T."/>
        </authorList>
    </citation>
    <scope>NUCLEOTIDE SEQUENCE [LARGE SCALE GENOMIC DNA]</scope>
    <source>
        <strain evidence="6 7">ATCC 35613</strain>
    </source>
</reference>
<comment type="similarity">
    <text evidence="1 4 5">Belongs to the bacterial ribosomal protein bL36 family.</text>
</comment>
<dbReference type="EMBL" id="LXEW01000031">
    <property type="protein sequence ID" value="OAT51514.1"/>
    <property type="molecule type" value="Genomic_DNA"/>
</dbReference>
<evidence type="ECO:0000256" key="3">
    <source>
        <dbReference type="ARBA" id="ARBA00023274"/>
    </source>
</evidence>
<dbReference type="InterPro" id="IPR047621">
    <property type="entry name" value="Ribosomal_L36_bact"/>
</dbReference>
<dbReference type="GO" id="GO:0006412">
    <property type="term" value="P:translation"/>
    <property type="evidence" value="ECO:0007669"/>
    <property type="project" value="UniProtKB-UniRule"/>
</dbReference>
<protein>
    <recommendedName>
        <fullName evidence="4">Large ribosomal subunit protein bL36</fullName>
    </recommendedName>
</protein>
<dbReference type="PANTHER" id="PTHR47781">
    <property type="entry name" value="50S RIBOSOMAL PROTEIN L36 2"/>
    <property type="match status" value="1"/>
</dbReference>
<keyword evidence="2 4" id="KW-0689">Ribosomal protein</keyword>
<evidence type="ECO:0000313" key="7">
    <source>
        <dbReference type="Proteomes" id="UP000078224"/>
    </source>
</evidence>
<keyword evidence="7" id="KW-1185">Reference proteome</keyword>